<sequence>MTIVPALSVAIQAGTPVLAWGPPGVGKTASISALADKLGLPLEVVLASIREPADFSGLPVIRDNGVVMEPPAWARRLAEAGKGILFLDEISTAPPAVQAALLRVVLDRVVGDLPLPDGVSVVAAANPPEQAAGGWDLSAPLANRFCHLTWSLDTEAWVDGMIQGWRIPVVPRLPDGWEAGIPASRALVAGFIRHRPHLLLQVPASDEQAGRAWPSPRSWDMAARLLAACDAAQAGEDVAASLVAGCVGEGAGLEFLAWRKALDLPDPEEILAHPDRFRIPERGDQAFAVLTAVVSAAVGNLTKDRWLAAWQVLARAAEQGVKDIAAAAAKALAAAKKPNLPLPQKELREFIPLLQKGGLM</sequence>
<evidence type="ECO:0000259" key="1">
    <source>
        <dbReference type="SMART" id="SM00382"/>
    </source>
</evidence>
<dbReference type="InterPro" id="IPR027417">
    <property type="entry name" value="P-loop_NTPase"/>
</dbReference>
<dbReference type="InterPro" id="IPR003593">
    <property type="entry name" value="AAA+_ATPase"/>
</dbReference>
<dbReference type="InterPro" id="IPR011704">
    <property type="entry name" value="ATPase_dyneun-rel_AAA"/>
</dbReference>
<dbReference type="PANTHER" id="PTHR42759:SF1">
    <property type="entry name" value="MAGNESIUM-CHELATASE SUBUNIT CHLD"/>
    <property type="match status" value="1"/>
</dbReference>
<comment type="caution">
    <text evidence="2">The sequence shown here is derived from an EMBL/GenBank/DDBJ whole genome shotgun (WGS) entry which is preliminary data.</text>
</comment>
<dbReference type="GO" id="GO:0016887">
    <property type="term" value="F:ATP hydrolysis activity"/>
    <property type="evidence" value="ECO:0007669"/>
    <property type="project" value="InterPro"/>
</dbReference>
<name>A0A0L6W5F2_9FIRM</name>
<evidence type="ECO:0000313" key="2">
    <source>
        <dbReference type="EMBL" id="KNZ70324.1"/>
    </source>
</evidence>
<proteinExistence type="predicted"/>
<dbReference type="Proteomes" id="UP000037175">
    <property type="component" value="Unassembled WGS sequence"/>
</dbReference>
<evidence type="ECO:0000313" key="3">
    <source>
        <dbReference type="Proteomes" id="UP000037175"/>
    </source>
</evidence>
<gene>
    <name evidence="2" type="ORF">Tfer_0884</name>
</gene>
<organism evidence="2 3">
    <name type="scientific">Thermincola ferriacetica</name>
    <dbReference type="NCBI Taxonomy" id="281456"/>
    <lineage>
        <taxon>Bacteria</taxon>
        <taxon>Bacillati</taxon>
        <taxon>Bacillota</taxon>
        <taxon>Clostridia</taxon>
        <taxon>Eubacteriales</taxon>
        <taxon>Thermincolaceae</taxon>
        <taxon>Thermincola</taxon>
    </lineage>
</organism>
<dbReference type="CDD" id="cd00009">
    <property type="entry name" value="AAA"/>
    <property type="match status" value="1"/>
</dbReference>
<dbReference type="Pfam" id="PF07728">
    <property type="entry name" value="AAA_5"/>
    <property type="match status" value="1"/>
</dbReference>
<dbReference type="InterPro" id="IPR050764">
    <property type="entry name" value="CbbQ/NirQ/NorQ/GpvN"/>
</dbReference>
<dbReference type="SUPFAM" id="SSF52540">
    <property type="entry name" value="P-loop containing nucleoside triphosphate hydrolases"/>
    <property type="match status" value="1"/>
</dbReference>
<feature type="domain" description="AAA+ ATPase" evidence="1">
    <location>
        <begin position="13"/>
        <end position="155"/>
    </location>
</feature>
<dbReference type="PANTHER" id="PTHR42759">
    <property type="entry name" value="MOXR FAMILY PROTEIN"/>
    <property type="match status" value="1"/>
</dbReference>
<accession>A0A0L6W5F2</accession>
<dbReference type="SMART" id="SM00382">
    <property type="entry name" value="AAA"/>
    <property type="match status" value="1"/>
</dbReference>
<dbReference type="GO" id="GO:0005524">
    <property type="term" value="F:ATP binding"/>
    <property type="evidence" value="ECO:0007669"/>
    <property type="project" value="InterPro"/>
</dbReference>
<dbReference type="RefSeq" id="WP_052217035.1">
    <property type="nucleotide sequence ID" value="NZ_LGTE01000004.1"/>
</dbReference>
<reference evidence="3" key="1">
    <citation type="submission" date="2015-07" db="EMBL/GenBank/DDBJ databases">
        <title>Complete Genome of Thermincola ferriacetica strain Z-0001T.</title>
        <authorList>
            <person name="Lusk B."/>
            <person name="Badalamenti J.P."/>
            <person name="Parameswaran P."/>
            <person name="Bond D.R."/>
            <person name="Torres C.I."/>
        </authorList>
    </citation>
    <scope>NUCLEOTIDE SEQUENCE [LARGE SCALE GENOMIC DNA]</scope>
    <source>
        <strain evidence="3">Z-0001</strain>
    </source>
</reference>
<keyword evidence="3" id="KW-1185">Reference proteome</keyword>
<dbReference type="AlphaFoldDB" id="A0A0L6W5F2"/>
<dbReference type="Gene3D" id="3.40.50.300">
    <property type="entry name" value="P-loop containing nucleotide triphosphate hydrolases"/>
    <property type="match status" value="1"/>
</dbReference>
<protein>
    <submittedName>
        <fullName evidence="2">AAA domain (Dynein-related subfamily)</fullName>
    </submittedName>
</protein>
<dbReference type="EMBL" id="LGTE01000004">
    <property type="protein sequence ID" value="KNZ70324.1"/>
    <property type="molecule type" value="Genomic_DNA"/>
</dbReference>
<dbReference type="PATRIC" id="fig|281456.6.peg.934"/>